<sequence length="199" mass="23123">MNVKKGIITGMVDRAISVRDDEFLEKEINHIRSTVQQNNSPKNFIETTIKERLKKHKNQDIRTKNERETMSRPICIPYYPGIEEKIRKITKSIGYTITFKSLPNLRSILRSDKTVRRNKENLRLHAHFIMKACRALRMCAVRIMKGMYLLIHKLDRFAEINSRVRLQMVILLIAQSDGSSSCAASSGYRIRSTEILEMA</sequence>
<feature type="domain" description="Helix-turn-helix" evidence="1">
    <location>
        <begin position="2"/>
        <end position="50"/>
    </location>
</feature>
<proteinExistence type="predicted"/>
<evidence type="ECO:0000313" key="3">
    <source>
        <dbReference type="WBParaSite" id="TMUE_3000012375.1"/>
    </source>
</evidence>
<evidence type="ECO:0000313" key="2">
    <source>
        <dbReference type="Proteomes" id="UP000046395"/>
    </source>
</evidence>
<accession>A0A5S6QYP2</accession>
<organism evidence="2 3">
    <name type="scientific">Trichuris muris</name>
    <name type="common">Mouse whipworm</name>
    <dbReference type="NCBI Taxonomy" id="70415"/>
    <lineage>
        <taxon>Eukaryota</taxon>
        <taxon>Metazoa</taxon>
        <taxon>Ecdysozoa</taxon>
        <taxon>Nematoda</taxon>
        <taxon>Enoplea</taxon>
        <taxon>Dorylaimia</taxon>
        <taxon>Trichinellida</taxon>
        <taxon>Trichuridae</taxon>
        <taxon>Trichuris</taxon>
    </lineage>
</organism>
<dbReference type="Proteomes" id="UP000046395">
    <property type="component" value="Unassembled WGS sequence"/>
</dbReference>
<dbReference type="AlphaFoldDB" id="A0A5S6QYP2"/>
<dbReference type="InterPro" id="IPR058912">
    <property type="entry name" value="HTH_animal"/>
</dbReference>
<dbReference type="Pfam" id="PF26215">
    <property type="entry name" value="HTH_animal"/>
    <property type="match status" value="1"/>
</dbReference>
<reference evidence="3" key="1">
    <citation type="submission" date="2019-12" db="UniProtKB">
        <authorList>
            <consortium name="WormBaseParasite"/>
        </authorList>
    </citation>
    <scope>IDENTIFICATION</scope>
</reference>
<keyword evidence="2" id="KW-1185">Reference proteome</keyword>
<evidence type="ECO:0000259" key="1">
    <source>
        <dbReference type="Pfam" id="PF26215"/>
    </source>
</evidence>
<protein>
    <recommendedName>
        <fullName evidence="1">Helix-turn-helix domain-containing protein</fullName>
    </recommendedName>
</protein>
<dbReference type="WBParaSite" id="TMUE_3000012375.1">
    <property type="protein sequence ID" value="TMUE_3000012375.1"/>
    <property type="gene ID" value="WBGene00285791"/>
</dbReference>
<name>A0A5S6QYP2_TRIMR</name>